<comment type="catalytic activity">
    <reaction evidence="4">
        <text>a long-chain fatty acyl-CoA + 2 NADPH + 2 H(+) = a long-chain primary fatty alcohol + 2 NADP(+) + CoA</text>
        <dbReference type="Rhea" id="RHEA:52716"/>
        <dbReference type="ChEBI" id="CHEBI:15378"/>
        <dbReference type="ChEBI" id="CHEBI:57287"/>
        <dbReference type="ChEBI" id="CHEBI:57783"/>
        <dbReference type="ChEBI" id="CHEBI:58349"/>
        <dbReference type="ChEBI" id="CHEBI:77396"/>
        <dbReference type="ChEBI" id="CHEBI:83139"/>
        <dbReference type="EC" id="1.2.1.84"/>
    </reaction>
</comment>
<dbReference type="GO" id="GO:0102965">
    <property type="term" value="F:alcohol-forming long-chain fatty acyl-CoA reductase activity"/>
    <property type="evidence" value="ECO:0007669"/>
    <property type="project" value="UniProtKB-EC"/>
</dbReference>
<reference evidence="8" key="1">
    <citation type="submission" date="2025-08" db="UniProtKB">
        <authorList>
            <consortium name="RefSeq"/>
        </authorList>
    </citation>
    <scope>IDENTIFICATION</scope>
    <source>
        <strain evidence="8">OHB3-1</strain>
    </source>
</reference>
<dbReference type="Gene3D" id="3.40.50.720">
    <property type="entry name" value="NAD(P)-binding Rossmann-like Domain"/>
    <property type="match status" value="1"/>
</dbReference>
<dbReference type="CDD" id="cd05236">
    <property type="entry name" value="FAR-N_SDR_e"/>
    <property type="match status" value="1"/>
</dbReference>
<comment type="function">
    <text evidence="4">Catalyzes the reduction of fatty acyl-CoA to fatty alcohols.</text>
</comment>
<keyword evidence="3 4" id="KW-0443">Lipid metabolism</keyword>
<dbReference type="GeneID" id="111020507"/>
<name>A0A6J1DHG3_MOMCH</name>
<dbReference type="PANTHER" id="PTHR11011:SF99">
    <property type="entry name" value="FATTY ACYL-COA REDUCTASE 3"/>
    <property type="match status" value="1"/>
</dbReference>
<sequence length="440" mass="50370">MEFHSVLEFLHGKSIFVTGATGFLAKVMVEKILRVQPNVKKLYLLIRAADDKAAAQRLKSEVIEKELFRVLKEKWRANFGSMISEKVVAVAGDISDERLLVLEESAKLRQELYSQINVIVNLAATTNFDERYDVALDINTMGAKHVLNFAKKCVELKAFIHVSTAYVCGEREEEELILESPYNMGDTLNGKLGLQIEEERKLVNHTVTKLRAEGATQKSITLMLKDLGIERTIDSLAVAYGKGKLTCFLGDVKTIIDVIPVDMVVNAMLVAMTAHASQPSYNIYHVSSSMRNPLLYGKIQSYGFHYFTAKPWINKDGQAVRVGKVTILNDMPSFHRYMTLRYLIFLKGLEVVNTALCHYFDGIYMELDRKIKYVMRLVELYRPYLFFKGVFDDINTEKLQMAARDNKIEIDLFYFDPKSINWDNYFMNIHLPGVVRHVFK</sequence>
<dbReference type="EC" id="1.2.1.84" evidence="4"/>
<dbReference type="GO" id="GO:0010345">
    <property type="term" value="P:suberin biosynthetic process"/>
    <property type="evidence" value="ECO:0007669"/>
    <property type="project" value="TreeGrafter"/>
</dbReference>
<dbReference type="InterPro" id="IPR036291">
    <property type="entry name" value="NAD(P)-bd_dom_sf"/>
</dbReference>
<keyword evidence="2 4" id="KW-0444">Lipid biosynthesis</keyword>
<dbReference type="PANTHER" id="PTHR11011">
    <property type="entry name" value="MALE STERILITY PROTEIN 2-RELATED"/>
    <property type="match status" value="1"/>
</dbReference>
<keyword evidence="4" id="KW-0560">Oxidoreductase</keyword>
<evidence type="ECO:0000259" key="6">
    <source>
        <dbReference type="Pfam" id="PF07993"/>
    </source>
</evidence>
<dbReference type="Proteomes" id="UP000504603">
    <property type="component" value="Unplaced"/>
</dbReference>
<dbReference type="GO" id="GO:0035336">
    <property type="term" value="P:long-chain fatty-acyl-CoA metabolic process"/>
    <property type="evidence" value="ECO:0007669"/>
    <property type="project" value="TreeGrafter"/>
</dbReference>
<evidence type="ECO:0000313" key="8">
    <source>
        <dbReference type="RefSeq" id="XP_022152882.1"/>
    </source>
</evidence>
<protein>
    <recommendedName>
        <fullName evidence="4">Fatty acyl-CoA reductase</fullName>
        <ecNumber evidence="4">1.2.1.84</ecNumber>
    </recommendedName>
</protein>
<keyword evidence="7" id="KW-1185">Reference proteome</keyword>
<dbReference type="Pfam" id="PF07993">
    <property type="entry name" value="NAD_binding_4"/>
    <property type="match status" value="1"/>
</dbReference>
<dbReference type="InterPro" id="IPR033640">
    <property type="entry name" value="FAR_C"/>
</dbReference>
<evidence type="ECO:0000313" key="7">
    <source>
        <dbReference type="Proteomes" id="UP000504603"/>
    </source>
</evidence>
<feature type="domain" description="Thioester reductase (TE)" evidence="6">
    <location>
        <begin position="17"/>
        <end position="213"/>
    </location>
</feature>
<evidence type="ECO:0000259" key="5">
    <source>
        <dbReference type="Pfam" id="PF03015"/>
    </source>
</evidence>
<evidence type="ECO:0000256" key="4">
    <source>
        <dbReference type="RuleBase" id="RU363097"/>
    </source>
</evidence>
<proteinExistence type="inferred from homology"/>
<gene>
    <name evidence="8" type="primary">LOC111020507</name>
</gene>
<dbReference type="SUPFAM" id="SSF51735">
    <property type="entry name" value="NAD(P)-binding Rossmann-fold domains"/>
    <property type="match status" value="1"/>
</dbReference>
<dbReference type="GO" id="GO:0080019">
    <property type="term" value="F:alcohol-forming very long-chain fatty acyl-CoA reductase activity"/>
    <property type="evidence" value="ECO:0007669"/>
    <property type="project" value="InterPro"/>
</dbReference>
<accession>A0A6J1DHG3</accession>
<feature type="domain" description="Fatty acyl-CoA reductase C-terminal" evidence="5">
    <location>
        <begin position="348"/>
        <end position="440"/>
    </location>
</feature>
<comment type="similarity">
    <text evidence="1 4">Belongs to the fatty acyl-CoA reductase family.</text>
</comment>
<organism evidence="7 8">
    <name type="scientific">Momordica charantia</name>
    <name type="common">Bitter gourd</name>
    <name type="synonym">Balsam pear</name>
    <dbReference type="NCBI Taxonomy" id="3673"/>
    <lineage>
        <taxon>Eukaryota</taxon>
        <taxon>Viridiplantae</taxon>
        <taxon>Streptophyta</taxon>
        <taxon>Embryophyta</taxon>
        <taxon>Tracheophyta</taxon>
        <taxon>Spermatophyta</taxon>
        <taxon>Magnoliopsida</taxon>
        <taxon>eudicotyledons</taxon>
        <taxon>Gunneridae</taxon>
        <taxon>Pentapetalae</taxon>
        <taxon>rosids</taxon>
        <taxon>fabids</taxon>
        <taxon>Cucurbitales</taxon>
        <taxon>Cucurbitaceae</taxon>
        <taxon>Momordiceae</taxon>
        <taxon>Momordica</taxon>
    </lineage>
</organism>
<evidence type="ECO:0000256" key="1">
    <source>
        <dbReference type="ARBA" id="ARBA00005928"/>
    </source>
</evidence>
<dbReference type="CDD" id="cd09071">
    <property type="entry name" value="FAR_C"/>
    <property type="match status" value="1"/>
</dbReference>
<dbReference type="InterPro" id="IPR013120">
    <property type="entry name" value="FAR_NAD-bd"/>
</dbReference>
<evidence type="ECO:0000256" key="3">
    <source>
        <dbReference type="ARBA" id="ARBA00023098"/>
    </source>
</evidence>
<keyword evidence="4" id="KW-0521">NADP</keyword>
<dbReference type="Pfam" id="PF03015">
    <property type="entry name" value="Sterile"/>
    <property type="match status" value="1"/>
</dbReference>
<dbReference type="AlphaFoldDB" id="A0A6J1DHG3"/>
<dbReference type="RefSeq" id="XP_022152882.1">
    <property type="nucleotide sequence ID" value="XM_022297190.1"/>
</dbReference>
<evidence type="ECO:0000256" key="2">
    <source>
        <dbReference type="ARBA" id="ARBA00022516"/>
    </source>
</evidence>
<dbReference type="InterPro" id="IPR026055">
    <property type="entry name" value="FAR"/>
</dbReference>